<sequence>MPNLVLGPTSCRAASMLASKMPTTGLLPTNPSKSSAMARSRGMQCDALSYMSACVLMSDGPVGHVQYVSVVSGKLRLARTGSKLLFARGSGPVSPLLKPVSDPQTPAGVPARAAQSGSPRVDTRAASL</sequence>
<protein>
    <submittedName>
        <fullName evidence="2">Uncharacterized protein</fullName>
    </submittedName>
</protein>
<proteinExistence type="predicted"/>
<evidence type="ECO:0000313" key="2">
    <source>
        <dbReference type="EMBL" id="CRK18595.1"/>
    </source>
</evidence>
<evidence type="ECO:0000256" key="1">
    <source>
        <dbReference type="SAM" id="MobiDB-lite"/>
    </source>
</evidence>
<keyword evidence="3" id="KW-1185">Reference proteome</keyword>
<evidence type="ECO:0000313" key="3">
    <source>
        <dbReference type="Proteomes" id="UP000044602"/>
    </source>
</evidence>
<reference evidence="2 3" key="1">
    <citation type="submission" date="2015-05" db="EMBL/GenBank/DDBJ databases">
        <authorList>
            <person name="Wang D.B."/>
            <person name="Wang M."/>
        </authorList>
    </citation>
    <scope>NUCLEOTIDE SEQUENCE [LARGE SCALE GENOMIC DNA]</scope>
    <source>
        <strain evidence="2">VL1</strain>
    </source>
</reference>
<dbReference type="AlphaFoldDB" id="A0A0G4LA43"/>
<dbReference type="Proteomes" id="UP000044602">
    <property type="component" value="Unassembled WGS sequence"/>
</dbReference>
<dbReference type="EMBL" id="CVQH01009779">
    <property type="protein sequence ID" value="CRK18595.1"/>
    <property type="molecule type" value="Genomic_DNA"/>
</dbReference>
<gene>
    <name evidence="2" type="ORF">BN1708_012403</name>
</gene>
<accession>A0A0G4LA43</accession>
<organism evidence="2 3">
    <name type="scientific">Verticillium longisporum</name>
    <name type="common">Verticillium dahliae var. longisporum</name>
    <dbReference type="NCBI Taxonomy" id="100787"/>
    <lineage>
        <taxon>Eukaryota</taxon>
        <taxon>Fungi</taxon>
        <taxon>Dikarya</taxon>
        <taxon>Ascomycota</taxon>
        <taxon>Pezizomycotina</taxon>
        <taxon>Sordariomycetes</taxon>
        <taxon>Hypocreomycetidae</taxon>
        <taxon>Glomerellales</taxon>
        <taxon>Plectosphaerellaceae</taxon>
        <taxon>Verticillium</taxon>
    </lineage>
</organism>
<name>A0A0G4LA43_VERLO</name>
<feature type="region of interest" description="Disordered" evidence="1">
    <location>
        <begin position="90"/>
        <end position="128"/>
    </location>
</feature>